<name>A0ABY7PKN6_9ACTN</name>
<reference evidence="1 2" key="1">
    <citation type="submission" date="2022-12" db="EMBL/GenBank/DDBJ databases">
        <authorList>
            <person name="Mo P."/>
        </authorList>
    </citation>
    <scope>NUCLEOTIDE SEQUENCE [LARGE SCALE GENOMIC DNA]</scope>
    <source>
        <strain evidence="1 2">HUAS 2-6</strain>
    </source>
</reference>
<accession>A0ABY7PKN6</accession>
<protein>
    <recommendedName>
        <fullName evidence="3">Alpha/beta hydrolase</fullName>
    </recommendedName>
</protein>
<organism evidence="1 2">
    <name type="scientific">Streptomyces camelliae</name>
    <dbReference type="NCBI Taxonomy" id="3004093"/>
    <lineage>
        <taxon>Bacteria</taxon>
        <taxon>Bacillati</taxon>
        <taxon>Actinomycetota</taxon>
        <taxon>Actinomycetes</taxon>
        <taxon>Kitasatosporales</taxon>
        <taxon>Streptomycetaceae</taxon>
        <taxon>Streptomyces</taxon>
    </lineage>
</organism>
<evidence type="ECO:0000313" key="2">
    <source>
        <dbReference type="Proteomes" id="UP001212326"/>
    </source>
</evidence>
<gene>
    <name evidence="1" type="ORF">O1G22_39475</name>
</gene>
<keyword evidence="2" id="KW-1185">Reference proteome</keyword>
<dbReference type="Proteomes" id="UP001212326">
    <property type="component" value="Chromosome"/>
</dbReference>
<dbReference type="RefSeq" id="WP_270086709.1">
    <property type="nucleotide sequence ID" value="NZ_CP115300.1"/>
</dbReference>
<proteinExistence type="predicted"/>
<evidence type="ECO:0000313" key="1">
    <source>
        <dbReference type="EMBL" id="WBO69528.1"/>
    </source>
</evidence>
<evidence type="ECO:0008006" key="3">
    <source>
        <dbReference type="Google" id="ProtNLM"/>
    </source>
</evidence>
<dbReference type="EMBL" id="CP115300">
    <property type="protein sequence ID" value="WBO69528.1"/>
    <property type="molecule type" value="Genomic_DNA"/>
</dbReference>
<sequence length="145" mass="14851">MQPVFVLAHSPSVGTSTRCPVAAHLAGGGTPGTGAVVAAHRRRRAALPAPRFVDAVCDDLRQVPADSTVRLVAHSNAGLFVPVIGVGLGHPVSGSVFVDAALPAGAGPTPVASPELLHFLRPLAVHGRLPSWTDWWEKADVAPAA</sequence>